<comment type="catalytic activity">
    <reaction evidence="8">
        <text>a 1-O-(1Z-alkenyl)-sn-glycero-3-phosphocholine + H2O = a 2,3-saturated aldehyde + sn-glycerol 3-phosphocholine</text>
        <dbReference type="Rhea" id="RHEA:22544"/>
        <dbReference type="ChEBI" id="CHEBI:15377"/>
        <dbReference type="ChEBI" id="CHEBI:16870"/>
        <dbReference type="ChEBI" id="CHEBI:73359"/>
        <dbReference type="ChEBI" id="CHEBI:77287"/>
        <dbReference type="EC" id="3.3.2.2"/>
    </reaction>
</comment>
<comment type="similarity">
    <text evidence="2">Belongs to the TMEM86 family.</text>
</comment>
<feature type="transmembrane region" description="Helical" evidence="9">
    <location>
        <begin position="61"/>
        <end position="84"/>
    </location>
</feature>
<dbReference type="GO" id="GO:0016020">
    <property type="term" value="C:membrane"/>
    <property type="evidence" value="ECO:0007669"/>
    <property type="project" value="UniProtKB-SubCell"/>
</dbReference>
<dbReference type="InterPro" id="IPR012506">
    <property type="entry name" value="TMEM86B-like"/>
</dbReference>
<dbReference type="GeneID" id="129928651"/>
<accession>A0A9W3BJZ2</accession>
<proteinExistence type="inferred from homology"/>
<name>A0A9W3BJZ2_BIOGL</name>
<keyword evidence="3 9" id="KW-0812">Transmembrane</keyword>
<keyword evidence="5 9" id="KW-0472">Membrane</keyword>
<reference evidence="11" key="1">
    <citation type="submission" date="2025-08" db="UniProtKB">
        <authorList>
            <consortium name="RefSeq"/>
        </authorList>
    </citation>
    <scope>IDENTIFICATION</scope>
</reference>
<comment type="catalytic activity">
    <reaction evidence="7">
        <text>a 1-O-(1Z-alkenyl)-sn-glycero-3-phosphoethanolamine + H2O = a 2,3-saturated aldehyde + sn-glycero-3-phosphoethanolamine</text>
        <dbReference type="Rhea" id="RHEA:16905"/>
        <dbReference type="ChEBI" id="CHEBI:15377"/>
        <dbReference type="ChEBI" id="CHEBI:73359"/>
        <dbReference type="ChEBI" id="CHEBI:77288"/>
        <dbReference type="ChEBI" id="CHEBI:143890"/>
        <dbReference type="EC" id="3.3.2.2"/>
    </reaction>
</comment>
<evidence type="ECO:0000256" key="7">
    <source>
        <dbReference type="ARBA" id="ARBA00049458"/>
    </source>
</evidence>
<evidence type="ECO:0000256" key="4">
    <source>
        <dbReference type="ARBA" id="ARBA00022989"/>
    </source>
</evidence>
<feature type="transmembrane region" description="Helical" evidence="9">
    <location>
        <begin position="169"/>
        <end position="188"/>
    </location>
</feature>
<evidence type="ECO:0000256" key="2">
    <source>
        <dbReference type="ARBA" id="ARBA00007375"/>
    </source>
</evidence>
<evidence type="ECO:0000256" key="1">
    <source>
        <dbReference type="ARBA" id="ARBA00004141"/>
    </source>
</evidence>
<feature type="transmembrane region" description="Helical" evidence="9">
    <location>
        <begin position="200"/>
        <end position="224"/>
    </location>
</feature>
<dbReference type="PANTHER" id="PTHR31885">
    <property type="entry name" value="GH04784P"/>
    <property type="match status" value="1"/>
</dbReference>
<evidence type="ECO:0000256" key="9">
    <source>
        <dbReference type="SAM" id="Phobius"/>
    </source>
</evidence>
<dbReference type="EC" id="3.3.2.2" evidence="6"/>
<evidence type="ECO:0000256" key="8">
    <source>
        <dbReference type="ARBA" id="ARBA00049560"/>
    </source>
</evidence>
<evidence type="ECO:0000256" key="6">
    <source>
        <dbReference type="ARBA" id="ARBA00035673"/>
    </source>
</evidence>
<feature type="transmembrane region" description="Helical" evidence="9">
    <location>
        <begin position="96"/>
        <end position="115"/>
    </location>
</feature>
<dbReference type="GO" id="GO:0047408">
    <property type="term" value="F:alkenylglycerophosphocholine hydrolase activity"/>
    <property type="evidence" value="ECO:0007669"/>
    <property type="project" value="UniProtKB-EC"/>
</dbReference>
<evidence type="ECO:0000256" key="3">
    <source>
        <dbReference type="ARBA" id="ARBA00022692"/>
    </source>
</evidence>
<dbReference type="AlphaFoldDB" id="A0A9W3BJZ2"/>
<evidence type="ECO:0000313" key="10">
    <source>
        <dbReference type="Proteomes" id="UP001165740"/>
    </source>
</evidence>
<keyword evidence="4 9" id="KW-1133">Transmembrane helix</keyword>
<protein>
    <recommendedName>
        <fullName evidence="6">lysoplasmalogenase</fullName>
        <ecNumber evidence="6">3.3.2.2</ecNumber>
    </recommendedName>
</protein>
<dbReference type="Pfam" id="PF07947">
    <property type="entry name" value="YhhN"/>
    <property type="match status" value="1"/>
</dbReference>
<dbReference type="RefSeq" id="XP_055899737.1">
    <property type="nucleotide sequence ID" value="XM_056043762.1"/>
</dbReference>
<keyword evidence="10" id="KW-1185">Reference proteome</keyword>
<sequence>MSELSRLKSTMNILNEDYEEMIRTKRLKPLTVLKSVGPKLVPFFKTVAIFFVLFGMEEKPSIFFCIVKCLPIFSLIVFVLLHGMSFDECYRYSRRILVGLIFSVMGDALLVWKHAYANLELGLLCFAVAQTSYARAFGWRPFKPYAGSVFVAVGLCVYCYLQSYLTGIMVYLAPFYITLICTMAWRAVARVQIYDDLWTWTKLCGCAGAVFFLTSDMVIAVNMFAFSVPFAHQIVMLTYYAAQFGISLSVVDSQADELIRVQKRQ</sequence>
<organism evidence="10 11">
    <name type="scientific">Biomphalaria glabrata</name>
    <name type="common">Bloodfluke planorb</name>
    <name type="synonym">Freshwater snail</name>
    <dbReference type="NCBI Taxonomy" id="6526"/>
    <lineage>
        <taxon>Eukaryota</taxon>
        <taxon>Metazoa</taxon>
        <taxon>Spiralia</taxon>
        <taxon>Lophotrochozoa</taxon>
        <taxon>Mollusca</taxon>
        <taxon>Gastropoda</taxon>
        <taxon>Heterobranchia</taxon>
        <taxon>Euthyneura</taxon>
        <taxon>Panpulmonata</taxon>
        <taxon>Hygrophila</taxon>
        <taxon>Lymnaeoidea</taxon>
        <taxon>Planorbidae</taxon>
        <taxon>Biomphalaria</taxon>
    </lineage>
</organism>
<dbReference type="OrthoDB" id="2133758at2759"/>
<dbReference type="PANTHER" id="PTHR31885:SF6">
    <property type="entry name" value="GH04784P"/>
    <property type="match status" value="1"/>
</dbReference>
<dbReference type="OMA" id="LMFGITH"/>
<gene>
    <name evidence="11" type="primary">LOC129928651</name>
</gene>
<evidence type="ECO:0000256" key="5">
    <source>
        <dbReference type="ARBA" id="ARBA00023136"/>
    </source>
</evidence>
<evidence type="ECO:0000313" key="11">
    <source>
        <dbReference type="RefSeq" id="XP_055899737.1"/>
    </source>
</evidence>
<comment type="subcellular location">
    <subcellularLocation>
        <location evidence="1">Membrane</location>
        <topology evidence="1">Multi-pass membrane protein</topology>
    </subcellularLocation>
</comment>
<feature type="transmembrane region" description="Helical" evidence="9">
    <location>
        <begin position="36"/>
        <end position="55"/>
    </location>
</feature>
<dbReference type="Proteomes" id="UP001165740">
    <property type="component" value="Chromosome 10"/>
</dbReference>
<feature type="transmembrane region" description="Helical" evidence="9">
    <location>
        <begin position="145"/>
        <end position="163"/>
    </location>
</feature>